<sequence length="95" mass="10883">MGSYIVRIELRNAPPAAYARLRDEMKQHGFMRTLMCKGGINYRLPSDEFAYVGTEYRQEIMHKVFALAERISANPAVLVTESLGRYWRGLEAIEG</sequence>
<gene>
    <name evidence="1" type="ORF">EM595_2041</name>
</gene>
<evidence type="ECO:0000313" key="2">
    <source>
        <dbReference type="Proteomes" id="UP000059419"/>
    </source>
</evidence>
<dbReference type="KEGG" id="ege:EM595_2041"/>
<reference evidence="2" key="1">
    <citation type="submission" date="2015-11" db="EMBL/GenBank/DDBJ databases">
        <authorList>
            <person name="Blom J."/>
        </authorList>
    </citation>
    <scope>NUCLEOTIDE SEQUENCE [LARGE SCALE GENOMIC DNA]</scope>
</reference>
<evidence type="ECO:0000313" key="1">
    <source>
        <dbReference type="EMBL" id="CUU24275.1"/>
    </source>
</evidence>
<name>A0A0U5L6G8_9GAMM</name>
<keyword evidence="2" id="KW-1185">Reference proteome</keyword>
<dbReference type="GO" id="GO:0004521">
    <property type="term" value="F:RNA endonuclease activity"/>
    <property type="evidence" value="ECO:0007669"/>
    <property type="project" value="InterPro"/>
</dbReference>
<dbReference type="OrthoDB" id="330204at2"/>
<dbReference type="RefSeq" id="WP_067431195.1">
    <property type="nucleotide sequence ID" value="NZ_CP072598.1"/>
</dbReference>
<accession>A0A0U5L6G8</accession>
<dbReference type="EMBL" id="LN907827">
    <property type="protein sequence ID" value="CUU24275.1"/>
    <property type="molecule type" value="Genomic_DNA"/>
</dbReference>
<evidence type="ECO:0008006" key="3">
    <source>
        <dbReference type="Google" id="ProtNLM"/>
    </source>
</evidence>
<dbReference type="GeneID" id="84612947"/>
<dbReference type="Gene3D" id="3.30.70.2360">
    <property type="match status" value="1"/>
</dbReference>
<dbReference type="Proteomes" id="UP000059419">
    <property type="component" value="Chromosome 1"/>
</dbReference>
<protein>
    <recommendedName>
        <fullName evidence="3">DUF2622 domain-containing protein</fullName>
    </recommendedName>
</protein>
<dbReference type="PATRIC" id="fig|1619313.3.peg.2112"/>
<dbReference type="InterPro" id="IPR038241">
    <property type="entry name" value="GhoS_sf"/>
</dbReference>
<proteinExistence type="predicted"/>
<organism evidence="1 2">
    <name type="scientific">Duffyella gerundensis</name>
    <dbReference type="NCBI Taxonomy" id="1619313"/>
    <lineage>
        <taxon>Bacteria</taxon>
        <taxon>Pseudomonadati</taxon>
        <taxon>Pseudomonadota</taxon>
        <taxon>Gammaproteobacteria</taxon>
        <taxon>Enterobacterales</taxon>
        <taxon>Erwiniaceae</taxon>
        <taxon>Duffyella</taxon>
    </lineage>
</organism>
<dbReference type="AlphaFoldDB" id="A0A0U5L6G8"/>